<dbReference type="InterPro" id="IPR003400">
    <property type="entry name" value="ExbD"/>
</dbReference>
<evidence type="ECO:0000256" key="2">
    <source>
        <dbReference type="ARBA" id="ARBA00005811"/>
    </source>
</evidence>
<evidence type="ECO:0000256" key="1">
    <source>
        <dbReference type="ARBA" id="ARBA00004162"/>
    </source>
</evidence>
<evidence type="ECO:0000256" key="3">
    <source>
        <dbReference type="ARBA" id="ARBA00022475"/>
    </source>
</evidence>
<evidence type="ECO:0000256" key="4">
    <source>
        <dbReference type="ARBA" id="ARBA00022692"/>
    </source>
</evidence>
<keyword evidence="3" id="KW-1003">Cell membrane</keyword>
<protein>
    <submittedName>
        <fullName evidence="9">Biopolymer transporter ExbD</fullName>
    </submittedName>
</protein>
<reference evidence="9" key="1">
    <citation type="submission" date="2022-06" db="EMBL/GenBank/DDBJ databases">
        <title>New cyanobacteria of genus Symplocastrum in benthos of Lake Baikal.</title>
        <authorList>
            <person name="Sorokovikova E."/>
            <person name="Tikhonova I."/>
            <person name="Krasnopeev A."/>
            <person name="Evseev P."/>
            <person name="Gladkikh A."/>
            <person name="Belykh O."/>
        </authorList>
    </citation>
    <scope>NUCLEOTIDE SEQUENCE</scope>
    <source>
        <strain evidence="9">BBK-W-15</strain>
    </source>
</reference>
<dbReference type="Proteomes" id="UP001204953">
    <property type="component" value="Unassembled WGS sequence"/>
</dbReference>
<feature type="non-terminal residue" evidence="9">
    <location>
        <position position="66"/>
    </location>
</feature>
<keyword evidence="7" id="KW-0813">Transport</keyword>
<keyword evidence="4 7" id="KW-0812">Transmembrane</keyword>
<keyword evidence="5 8" id="KW-1133">Transmembrane helix</keyword>
<dbReference type="GO" id="GO:0015031">
    <property type="term" value="P:protein transport"/>
    <property type="evidence" value="ECO:0007669"/>
    <property type="project" value="UniProtKB-KW"/>
</dbReference>
<comment type="caution">
    <text evidence="9">The sequence shown here is derived from an EMBL/GenBank/DDBJ whole genome shotgun (WGS) entry which is preliminary data.</text>
</comment>
<comment type="subcellular location">
    <subcellularLocation>
        <location evidence="1">Cell membrane</location>
        <topology evidence="1">Single-pass membrane protein</topology>
    </subcellularLocation>
    <subcellularLocation>
        <location evidence="7">Cell membrane</location>
        <topology evidence="7">Single-pass type II membrane protein</topology>
    </subcellularLocation>
</comment>
<dbReference type="AlphaFoldDB" id="A0AAE3GXW8"/>
<evidence type="ECO:0000256" key="6">
    <source>
        <dbReference type="ARBA" id="ARBA00023136"/>
    </source>
</evidence>
<evidence type="ECO:0000256" key="7">
    <source>
        <dbReference type="RuleBase" id="RU003879"/>
    </source>
</evidence>
<comment type="similarity">
    <text evidence="2 7">Belongs to the ExbD/TolR family.</text>
</comment>
<evidence type="ECO:0000313" key="9">
    <source>
        <dbReference type="EMBL" id="MCP2732564.1"/>
    </source>
</evidence>
<keyword evidence="10" id="KW-1185">Reference proteome</keyword>
<dbReference type="RefSeq" id="WP_254015271.1">
    <property type="nucleotide sequence ID" value="NZ_JAMZMM010000662.1"/>
</dbReference>
<evidence type="ECO:0000313" key="10">
    <source>
        <dbReference type="Proteomes" id="UP001204953"/>
    </source>
</evidence>
<name>A0AAE3GXW8_9CYAN</name>
<keyword evidence="6 8" id="KW-0472">Membrane</keyword>
<dbReference type="EMBL" id="JAMZMM010000662">
    <property type="protein sequence ID" value="MCP2732564.1"/>
    <property type="molecule type" value="Genomic_DNA"/>
</dbReference>
<evidence type="ECO:0000256" key="5">
    <source>
        <dbReference type="ARBA" id="ARBA00022989"/>
    </source>
</evidence>
<organism evidence="9 10">
    <name type="scientific">Limnofasciculus baicalensis BBK-W-15</name>
    <dbReference type="NCBI Taxonomy" id="2699891"/>
    <lineage>
        <taxon>Bacteria</taxon>
        <taxon>Bacillati</taxon>
        <taxon>Cyanobacteriota</taxon>
        <taxon>Cyanophyceae</taxon>
        <taxon>Coleofasciculales</taxon>
        <taxon>Coleofasciculaceae</taxon>
        <taxon>Limnofasciculus</taxon>
        <taxon>Limnofasciculus baicalensis</taxon>
    </lineage>
</organism>
<accession>A0AAE3GXW8</accession>
<dbReference type="Pfam" id="PF02472">
    <property type="entry name" value="ExbD"/>
    <property type="match status" value="1"/>
</dbReference>
<proteinExistence type="inferred from homology"/>
<feature type="transmembrane region" description="Helical" evidence="8">
    <location>
        <begin position="29"/>
        <end position="50"/>
    </location>
</feature>
<dbReference type="GO" id="GO:0022857">
    <property type="term" value="F:transmembrane transporter activity"/>
    <property type="evidence" value="ECO:0007669"/>
    <property type="project" value="InterPro"/>
</dbReference>
<gene>
    <name evidence="9" type="ORF">NJ959_29470</name>
</gene>
<sequence>MSHHPSRKRNALAQHDLHYGPNMTPMVDVVMVILVFFMASAVFLGPEWYLKTAIPEVRKGEQAASK</sequence>
<dbReference type="GO" id="GO:0005886">
    <property type="term" value="C:plasma membrane"/>
    <property type="evidence" value="ECO:0007669"/>
    <property type="project" value="UniProtKB-SubCell"/>
</dbReference>
<evidence type="ECO:0000256" key="8">
    <source>
        <dbReference type="SAM" id="Phobius"/>
    </source>
</evidence>
<keyword evidence="7" id="KW-0653">Protein transport</keyword>